<keyword evidence="3" id="KW-1185">Reference proteome</keyword>
<dbReference type="AlphaFoldDB" id="A0A4P9ZB83"/>
<evidence type="ECO:0000313" key="2">
    <source>
        <dbReference type="EMBL" id="RKP30095.1"/>
    </source>
</evidence>
<dbReference type="EMBL" id="ML004466">
    <property type="protein sequence ID" value="RKP30095.1"/>
    <property type="molecule type" value="Genomic_DNA"/>
</dbReference>
<dbReference type="OrthoDB" id="411211at2759"/>
<gene>
    <name evidence="2" type="ORF">METBISCDRAFT_17072</name>
</gene>
<protein>
    <submittedName>
        <fullName evidence="2">Uncharacterized protein</fullName>
    </submittedName>
</protein>
<dbReference type="GO" id="GO:0005802">
    <property type="term" value="C:trans-Golgi network"/>
    <property type="evidence" value="ECO:0007669"/>
    <property type="project" value="TreeGrafter"/>
</dbReference>
<dbReference type="InterPro" id="IPR039156">
    <property type="entry name" value="PHAF1/BROMI"/>
</dbReference>
<dbReference type="PANTHER" id="PTHR13465">
    <property type="entry name" value="UPF0183 PROTEIN"/>
    <property type="match status" value="1"/>
</dbReference>
<reference evidence="3" key="1">
    <citation type="journal article" date="2018" name="Nat. Microbiol.">
        <title>Leveraging single-cell genomics to expand the fungal tree of life.</title>
        <authorList>
            <person name="Ahrendt S.R."/>
            <person name="Quandt C.A."/>
            <person name="Ciobanu D."/>
            <person name="Clum A."/>
            <person name="Salamov A."/>
            <person name="Andreopoulos B."/>
            <person name="Cheng J.F."/>
            <person name="Woyke T."/>
            <person name="Pelin A."/>
            <person name="Henrissat B."/>
            <person name="Reynolds N.K."/>
            <person name="Benny G.L."/>
            <person name="Smith M.E."/>
            <person name="James T.Y."/>
            <person name="Grigoriev I.V."/>
        </authorList>
    </citation>
    <scope>NUCLEOTIDE SEQUENCE [LARGE SCALE GENOMIC DNA]</scope>
    <source>
        <strain evidence="3">Baker2002</strain>
    </source>
</reference>
<dbReference type="GO" id="GO:0043001">
    <property type="term" value="P:Golgi to plasma membrane protein transport"/>
    <property type="evidence" value="ECO:0007669"/>
    <property type="project" value="TreeGrafter"/>
</dbReference>
<evidence type="ECO:0000256" key="1">
    <source>
        <dbReference type="ARBA" id="ARBA00024339"/>
    </source>
</evidence>
<evidence type="ECO:0000313" key="3">
    <source>
        <dbReference type="Proteomes" id="UP000268321"/>
    </source>
</evidence>
<dbReference type="PANTHER" id="PTHR13465:SF2">
    <property type="entry name" value="PHAGOSOME ASSEMBLY FACTOR 1"/>
    <property type="match status" value="1"/>
</dbReference>
<comment type="similarity">
    <text evidence="1">Belongs to the PHAF1 family.</text>
</comment>
<proteinExistence type="inferred from homology"/>
<dbReference type="Pfam" id="PF03676">
    <property type="entry name" value="PHAF1"/>
    <property type="match status" value="2"/>
</dbReference>
<organism evidence="2 3">
    <name type="scientific">Metschnikowia bicuspidata</name>
    <dbReference type="NCBI Taxonomy" id="27322"/>
    <lineage>
        <taxon>Eukaryota</taxon>
        <taxon>Fungi</taxon>
        <taxon>Dikarya</taxon>
        <taxon>Ascomycota</taxon>
        <taxon>Saccharomycotina</taxon>
        <taxon>Pichiomycetes</taxon>
        <taxon>Metschnikowiaceae</taxon>
        <taxon>Metschnikowia</taxon>
    </lineage>
</organism>
<name>A0A4P9ZB83_9ASCO</name>
<dbReference type="InterPro" id="IPR005373">
    <property type="entry name" value="PHAF1"/>
</dbReference>
<accession>A0A4P9ZB83</accession>
<dbReference type="Proteomes" id="UP000268321">
    <property type="component" value="Unassembled WGS sequence"/>
</dbReference>
<sequence>MSAEVVPGEGLSKLPPLGTLFYNFTKTVKEMSYSIKIAYSSKSYLETPILVTLPDIGARFTFSPTGHQKLLLIEVLSFNLLKLNYQGRYLNDIVYLDPSDAELANLGTTGSLLDFKRKKQVLLPTLNELYNRIFGPTFPGIFDRHSRTYLLSYPGIAFKFHIGLEELLSLIGENESKNDILSKLTNWARQSDISCLALAIFKGDDYASFYSNLPSNVVNNDDSRHISSASDLSIEKVIVTLSTGCAEIRFHNDNNTPPAVIEIGKSSQQDVLRILGPPDAYFNKFDSRLLIHKHLSSSSVSDLDSGSVSKFHNYFRHGIDLLYNLNPPNQKGAILQKIILHNGGIIKTLEFMQWNKCNWVVKTRPQHDAPSVNSGLYFHQFDNAFLDEVNTEKSEPVLLNRNEIEFSRDDDLEVVLSDELQQIVVMAAVNLTDMDEIKTLGQLKLYGYDRCIWEVVESNDCLSCVIIY</sequence>